<comment type="similarity">
    <text evidence="1">Belongs to the peptidase S49 family.</text>
</comment>
<feature type="coiled-coil region" evidence="5">
    <location>
        <begin position="285"/>
        <end position="333"/>
    </location>
</feature>
<dbReference type="SUPFAM" id="SSF52096">
    <property type="entry name" value="ClpP/crotonase"/>
    <property type="match status" value="1"/>
</dbReference>
<name>A0A2I6UGK8_9CAUD</name>
<dbReference type="CDD" id="cd07022">
    <property type="entry name" value="S49_Sppa_36K_type"/>
    <property type="match status" value="1"/>
</dbReference>
<evidence type="ECO:0000256" key="2">
    <source>
        <dbReference type="ARBA" id="ARBA00022670"/>
    </source>
</evidence>
<dbReference type="PANTHER" id="PTHR33209">
    <property type="entry name" value="PROTEASE 4"/>
    <property type="match status" value="1"/>
</dbReference>
<dbReference type="EMBL" id="MF580959">
    <property type="protein sequence ID" value="AUO79119.1"/>
    <property type="molecule type" value="Genomic_DNA"/>
</dbReference>
<dbReference type="Gene3D" id="6.20.330.10">
    <property type="match status" value="1"/>
</dbReference>
<keyword evidence="3" id="KW-0378">Hydrolase</keyword>
<organism evidence="8 9">
    <name type="scientific">Salinibacter phage M8CRM-1</name>
    <dbReference type="NCBI Taxonomy" id="2681612"/>
    <lineage>
        <taxon>Viruses</taxon>
        <taxon>Duplodnaviria</taxon>
        <taxon>Heunggongvirae</taxon>
        <taxon>Uroviricota</taxon>
        <taxon>Caudoviricetes</taxon>
        <taxon>Kryptosalinivirus</taxon>
        <taxon>Kryptosalinivirus M8CRM1</taxon>
    </lineage>
</organism>
<dbReference type="Pfam" id="PF01343">
    <property type="entry name" value="Peptidase_S49"/>
    <property type="match status" value="1"/>
</dbReference>
<keyword evidence="4" id="KW-0720">Serine protease</keyword>
<evidence type="ECO:0000256" key="4">
    <source>
        <dbReference type="ARBA" id="ARBA00022825"/>
    </source>
</evidence>
<keyword evidence="9" id="KW-1185">Reference proteome</keyword>
<keyword evidence="5" id="KW-0175">Coiled coil</keyword>
<dbReference type="InterPro" id="IPR029045">
    <property type="entry name" value="ClpP/crotonase-like_dom_sf"/>
</dbReference>
<evidence type="ECO:0000256" key="6">
    <source>
        <dbReference type="SAM" id="MobiDB-lite"/>
    </source>
</evidence>
<dbReference type="Gene3D" id="3.90.226.10">
    <property type="entry name" value="2-enoyl-CoA Hydratase, Chain A, domain 1"/>
    <property type="match status" value="1"/>
</dbReference>
<evidence type="ECO:0000313" key="9">
    <source>
        <dbReference type="Proteomes" id="UP000258606"/>
    </source>
</evidence>
<sequence length="424" mass="46614" precursor="true">MNNHPLIYTTLQGSMWVVSNAKMDDIRHFVNSMPLSYDGETQDPLKARGVDVEDGVAVVPMYGTLMKRAGIMTRYSGGTSTDRLASTFRTLQGRDDVDTVVLDIDSPGGRVDGVAVASSALRDLRSEKRVIAVSNDTMASGAYWIGSAADEVYVTPTASTGSIGVYVMMKKADEEAQDKFEIIRAGEFKAKPNPVEPLDDTSVEIVQQKVDKIYAEFVSDISANRDVSLEEAQELADGRSWIGDDAVERGLADGVSSLEEVIARETNSDFTTTNHNEFQTEDNDMAVSEEEFNTLLERVDSLEDRAEQAEARAEEAEAALEEAQADLDVSRAEALVSEFENKIPAESRESWIERVQTLGVEQSRDILTDMPDVMPDANSGAPTRDEQIHEDEQGVPRTDNGDVVAESDTQAEVYRQMNVDYVRG</sequence>
<feature type="region of interest" description="Disordered" evidence="6">
    <location>
        <begin position="370"/>
        <end position="411"/>
    </location>
</feature>
<dbReference type="InterPro" id="IPR033855">
    <property type="entry name" value="Protein_C"/>
</dbReference>
<dbReference type="GO" id="GO:0006508">
    <property type="term" value="P:proteolysis"/>
    <property type="evidence" value="ECO:0007669"/>
    <property type="project" value="UniProtKB-KW"/>
</dbReference>
<dbReference type="PANTHER" id="PTHR33209:SF1">
    <property type="entry name" value="PEPTIDASE S49 DOMAIN-CONTAINING PROTEIN"/>
    <property type="match status" value="1"/>
</dbReference>
<evidence type="ECO:0000256" key="5">
    <source>
        <dbReference type="SAM" id="Coils"/>
    </source>
</evidence>
<feature type="domain" description="Peptidase S49" evidence="7">
    <location>
        <begin position="124"/>
        <end position="264"/>
    </location>
</feature>
<feature type="compositionally biased region" description="Basic and acidic residues" evidence="6">
    <location>
        <begin position="383"/>
        <end position="394"/>
    </location>
</feature>
<proteinExistence type="inferred from homology"/>
<dbReference type="Proteomes" id="UP000258606">
    <property type="component" value="Segment"/>
</dbReference>
<evidence type="ECO:0000256" key="3">
    <source>
        <dbReference type="ARBA" id="ARBA00022801"/>
    </source>
</evidence>
<keyword evidence="2" id="KW-0645">Protease</keyword>
<evidence type="ECO:0000256" key="1">
    <source>
        <dbReference type="ARBA" id="ARBA00008683"/>
    </source>
</evidence>
<dbReference type="KEGG" id="vg:40236280"/>
<dbReference type="GO" id="GO:0008236">
    <property type="term" value="F:serine-type peptidase activity"/>
    <property type="evidence" value="ECO:0007669"/>
    <property type="project" value="UniProtKB-KW"/>
</dbReference>
<dbReference type="RefSeq" id="YP_009639485.1">
    <property type="nucleotide sequence ID" value="NC_042351.1"/>
</dbReference>
<evidence type="ECO:0000259" key="7">
    <source>
        <dbReference type="Pfam" id="PF01343"/>
    </source>
</evidence>
<evidence type="ECO:0000313" key="8">
    <source>
        <dbReference type="EMBL" id="AUO79119.1"/>
    </source>
</evidence>
<reference evidence="8 9" key="1">
    <citation type="submission" date="2017-07" db="EMBL/GenBank/DDBJ databases">
        <title>Characterization of ecologically diverse viruses infecting co-occurring strains of cosmopolitan hyperhalophilic Bacteroidetes.</title>
        <authorList>
            <person name="Villamor J."/>
            <person name="Ramos-Barbero M.D."/>
            <person name="Gonzalez-Torres P."/>
            <person name="Gabaldon T."/>
            <person name="Rollesso-Mora R."/>
            <person name="Meseguer I."/>
            <person name="Martinez-Garcia M."/>
            <person name="Santos F."/>
            <person name="Anton J."/>
        </authorList>
    </citation>
    <scope>NUCLEOTIDE SEQUENCE [LARGE SCALE GENOMIC DNA]</scope>
</reference>
<dbReference type="InterPro" id="IPR002142">
    <property type="entry name" value="Peptidase_S49"/>
</dbReference>
<protein>
    <submittedName>
        <fullName evidence="8">Serine peptidase</fullName>
    </submittedName>
</protein>
<accession>A0A2I6UGK8</accession>
<dbReference type="GeneID" id="40236280"/>